<dbReference type="InterPro" id="IPR000595">
    <property type="entry name" value="cNMP-bd_dom"/>
</dbReference>
<keyword evidence="1" id="KW-0805">Transcription regulation</keyword>
<dbReference type="Proteomes" id="UP000319298">
    <property type="component" value="Chromosome"/>
</dbReference>
<sequence length="231" mass="25435">MSQREAACKVVTSNGWLSRTPASFQREVLARSLLEQFKQGASIYSIGDDPGGMFGLVAGGLGVAMAPQEEGPYTAHFAMRGTWFGEAAAFTRQPRMVGLIATRDSELLHLPLAAIDEIVKCDPSAWRLFGLVTLDHLRLAMGGADDLMIRNHVKRFVAVLLRTADCRLVTPRNRHPIEIDMNHEDLAHMANVSRTTAGAILREFEAKGHVALSYRRISILAPDALRMMLRG</sequence>
<reference evidence="6" key="1">
    <citation type="submission" date="2019-06" db="EMBL/GenBank/DDBJ databases">
        <title>Whole-Genome Sequence of Bradyrhizobium sp. 3 Strain 65S1MB.</title>
        <authorList>
            <person name="Bromfield E.S.P."/>
            <person name="Cloutier S."/>
            <person name="Nguyen H.D.T."/>
        </authorList>
    </citation>
    <scope>NUCLEOTIDE SEQUENCE [LARGE SCALE GENOMIC DNA]</scope>
    <source>
        <strain evidence="6">65S1MB</strain>
    </source>
</reference>
<name>A0ABX5WB76_9BRAD</name>
<dbReference type="PROSITE" id="PS50042">
    <property type="entry name" value="CNMP_BINDING_3"/>
    <property type="match status" value="1"/>
</dbReference>
<keyword evidence="6" id="KW-1185">Reference proteome</keyword>
<gene>
    <name evidence="5" type="ORF">FJN17_18915</name>
</gene>
<keyword evidence="2" id="KW-0238">DNA-binding</keyword>
<evidence type="ECO:0000313" key="5">
    <source>
        <dbReference type="EMBL" id="QDF39468.1"/>
    </source>
</evidence>
<evidence type="ECO:0000259" key="4">
    <source>
        <dbReference type="PROSITE" id="PS50042"/>
    </source>
</evidence>
<organism evidence="5 6">
    <name type="scientific">Bradyrhizobium symbiodeficiens</name>
    <dbReference type="NCBI Taxonomy" id="1404367"/>
    <lineage>
        <taxon>Bacteria</taxon>
        <taxon>Pseudomonadati</taxon>
        <taxon>Pseudomonadota</taxon>
        <taxon>Alphaproteobacteria</taxon>
        <taxon>Hyphomicrobiales</taxon>
        <taxon>Nitrobacteraceae</taxon>
        <taxon>Bradyrhizobium</taxon>
    </lineage>
</organism>
<dbReference type="InterPro" id="IPR018490">
    <property type="entry name" value="cNMP-bd_dom_sf"/>
</dbReference>
<protein>
    <submittedName>
        <fullName evidence="5">Crp/Fnr family transcriptional regulator</fullName>
    </submittedName>
</protein>
<proteinExistence type="predicted"/>
<dbReference type="InterPro" id="IPR036388">
    <property type="entry name" value="WH-like_DNA-bd_sf"/>
</dbReference>
<reference evidence="5 6" key="2">
    <citation type="journal article" date="2020" name="Int. J. Syst. Evol. Microbiol.">
        <title>Description and complete genome sequences of Bradyrhizobium symbiodeficiens sp. nov., a non-symbiotic bacterium associated with legumes native to Canada.</title>
        <authorList>
            <person name="Bromfield E.S.P."/>
            <person name="Cloutier S."/>
            <person name="Nguyen H.D.T."/>
        </authorList>
    </citation>
    <scope>NUCLEOTIDE SEQUENCE [LARGE SCALE GENOMIC DNA]</scope>
    <source>
        <strain evidence="5 6">65S1MB</strain>
    </source>
</reference>
<dbReference type="Pfam" id="PF00027">
    <property type="entry name" value="cNMP_binding"/>
    <property type="match status" value="1"/>
</dbReference>
<dbReference type="InterPro" id="IPR012318">
    <property type="entry name" value="HTH_CRP"/>
</dbReference>
<feature type="domain" description="Cyclic nucleotide-binding" evidence="4">
    <location>
        <begin position="16"/>
        <end position="119"/>
    </location>
</feature>
<evidence type="ECO:0000256" key="1">
    <source>
        <dbReference type="ARBA" id="ARBA00023015"/>
    </source>
</evidence>
<keyword evidence="3" id="KW-0804">Transcription</keyword>
<dbReference type="Gene3D" id="1.10.10.10">
    <property type="entry name" value="Winged helix-like DNA-binding domain superfamily/Winged helix DNA-binding domain"/>
    <property type="match status" value="1"/>
</dbReference>
<dbReference type="CDD" id="cd00038">
    <property type="entry name" value="CAP_ED"/>
    <property type="match status" value="1"/>
</dbReference>
<dbReference type="SUPFAM" id="SSF46785">
    <property type="entry name" value="Winged helix' DNA-binding domain"/>
    <property type="match status" value="1"/>
</dbReference>
<accession>A0ABX5WB76</accession>
<evidence type="ECO:0000313" key="6">
    <source>
        <dbReference type="Proteomes" id="UP000319298"/>
    </source>
</evidence>
<evidence type="ECO:0000256" key="2">
    <source>
        <dbReference type="ARBA" id="ARBA00023125"/>
    </source>
</evidence>
<dbReference type="Gene3D" id="2.60.120.10">
    <property type="entry name" value="Jelly Rolls"/>
    <property type="match status" value="1"/>
</dbReference>
<dbReference type="RefSeq" id="WP_094971826.1">
    <property type="nucleotide sequence ID" value="NZ_CP029427.2"/>
</dbReference>
<dbReference type="SUPFAM" id="SSF51206">
    <property type="entry name" value="cAMP-binding domain-like"/>
    <property type="match status" value="1"/>
</dbReference>
<evidence type="ECO:0000256" key="3">
    <source>
        <dbReference type="ARBA" id="ARBA00023163"/>
    </source>
</evidence>
<dbReference type="InterPro" id="IPR014710">
    <property type="entry name" value="RmlC-like_jellyroll"/>
</dbReference>
<dbReference type="EMBL" id="CP041090">
    <property type="protein sequence ID" value="QDF39468.1"/>
    <property type="molecule type" value="Genomic_DNA"/>
</dbReference>
<dbReference type="InterPro" id="IPR036390">
    <property type="entry name" value="WH_DNA-bd_sf"/>
</dbReference>
<dbReference type="Pfam" id="PF13545">
    <property type="entry name" value="HTH_Crp_2"/>
    <property type="match status" value="1"/>
</dbReference>